<proteinExistence type="predicted"/>
<dbReference type="InterPro" id="IPR010349">
    <property type="entry name" value="Asparaginase_II"/>
</dbReference>
<protein>
    <recommendedName>
        <fullName evidence="3">L-asparaginase II</fullName>
    </recommendedName>
</protein>
<keyword evidence="2" id="KW-1185">Reference proteome</keyword>
<evidence type="ECO:0008006" key="3">
    <source>
        <dbReference type="Google" id="ProtNLM"/>
    </source>
</evidence>
<dbReference type="OrthoDB" id="2588474at2759"/>
<accession>A0A9W8Z3D9</accession>
<sequence>MQDHIRTTRGNVTESTHLVHAAVVSADGRLLYSVGNPHRQTLLRSAAKPAQSVAILEACSSKITFSDADVALMSASHSSEDRHISRARSMLSLSGATEADMQCGGHPALNAGVNKEWIKSDFTPGAIENNCSGKHVGMLAGAKSLGAGFADYHAPEYPMQRAVKRVVEEISGMQPDEIEWAVDGCNLPAPAMPLTGMAAMYARFASAVDNAETKRERIMKRVFNAMCKHPEMVGGEKRFCTELMSAYKGLLIGKVGADGCYGVGITESEYTKQLGVSKGGIGIAVKIESGSMDLVYAAVAEILAQLEIGSETMRGELVGWRTPEIFNTMGVVTGATCHCFTVQKTGEREDYGTMS</sequence>
<evidence type="ECO:0000313" key="2">
    <source>
        <dbReference type="Proteomes" id="UP001140510"/>
    </source>
</evidence>
<organism evidence="1 2">
    <name type="scientific">Didymella pomorum</name>
    <dbReference type="NCBI Taxonomy" id="749634"/>
    <lineage>
        <taxon>Eukaryota</taxon>
        <taxon>Fungi</taxon>
        <taxon>Dikarya</taxon>
        <taxon>Ascomycota</taxon>
        <taxon>Pezizomycotina</taxon>
        <taxon>Dothideomycetes</taxon>
        <taxon>Pleosporomycetidae</taxon>
        <taxon>Pleosporales</taxon>
        <taxon>Pleosporineae</taxon>
        <taxon>Didymellaceae</taxon>
        <taxon>Didymella</taxon>
    </lineage>
</organism>
<dbReference type="PANTHER" id="PTHR42110:SF1">
    <property type="entry name" value="L-ASPARAGINASE, PUTATIVE (AFU_ORTHOLOGUE AFUA_3G11890)-RELATED"/>
    <property type="match status" value="1"/>
</dbReference>
<dbReference type="Pfam" id="PF06089">
    <property type="entry name" value="Asparaginase_II"/>
    <property type="match status" value="1"/>
</dbReference>
<gene>
    <name evidence="1" type="ORF">N0V91_010397</name>
</gene>
<comment type="caution">
    <text evidence="1">The sequence shown here is derived from an EMBL/GenBank/DDBJ whole genome shotgun (WGS) entry which is preliminary data.</text>
</comment>
<dbReference type="AlphaFoldDB" id="A0A9W8Z3D9"/>
<evidence type="ECO:0000313" key="1">
    <source>
        <dbReference type="EMBL" id="KAJ4398170.1"/>
    </source>
</evidence>
<reference evidence="1" key="1">
    <citation type="submission" date="2022-10" db="EMBL/GenBank/DDBJ databases">
        <title>Tapping the CABI collections for fungal endophytes: first genome assemblies for Collariella, Neodidymelliopsis, Ascochyta clinopodiicola, Didymella pomorum, Didymosphaeria variabile, Neocosmospora piperis and Neocucurbitaria cava.</title>
        <authorList>
            <person name="Hill R."/>
        </authorList>
    </citation>
    <scope>NUCLEOTIDE SEQUENCE</scope>
    <source>
        <strain evidence="1">IMI 355091</strain>
    </source>
</reference>
<dbReference type="Proteomes" id="UP001140510">
    <property type="component" value="Unassembled WGS sequence"/>
</dbReference>
<dbReference type="PANTHER" id="PTHR42110">
    <property type="entry name" value="L-ASPARAGINASE, PUTATIVE (AFU_ORTHOLOGUE AFUA_3G11890)-RELATED"/>
    <property type="match status" value="1"/>
</dbReference>
<name>A0A9W8Z3D9_9PLEO</name>
<dbReference type="EMBL" id="JAPEVA010000137">
    <property type="protein sequence ID" value="KAJ4398170.1"/>
    <property type="molecule type" value="Genomic_DNA"/>
</dbReference>